<dbReference type="CDD" id="cd02002">
    <property type="entry name" value="TPP_BFDC"/>
    <property type="match status" value="1"/>
</dbReference>
<dbReference type="AlphaFoldDB" id="A0AAU2UYN1"/>
<gene>
    <name evidence="7" type="ORF">OG549_06070</name>
</gene>
<dbReference type="PANTHER" id="PTHR18968">
    <property type="entry name" value="THIAMINE PYROPHOSPHATE ENZYMES"/>
    <property type="match status" value="1"/>
</dbReference>
<dbReference type="SUPFAM" id="SSF52518">
    <property type="entry name" value="Thiamin diphosphate-binding fold (THDP-binding)"/>
    <property type="match status" value="2"/>
</dbReference>
<dbReference type="SUPFAM" id="SSF52467">
    <property type="entry name" value="DHS-like NAD/FAD-binding domain"/>
    <property type="match status" value="1"/>
</dbReference>
<dbReference type="Gene3D" id="3.40.50.1220">
    <property type="entry name" value="TPP-binding domain"/>
    <property type="match status" value="1"/>
</dbReference>
<dbReference type="PROSITE" id="PS00187">
    <property type="entry name" value="TPP_ENZYMES"/>
    <property type="match status" value="1"/>
</dbReference>
<evidence type="ECO:0000259" key="5">
    <source>
        <dbReference type="Pfam" id="PF02775"/>
    </source>
</evidence>
<dbReference type="InterPro" id="IPR011766">
    <property type="entry name" value="TPP_enzyme_TPP-bd"/>
</dbReference>
<proteinExistence type="inferred from homology"/>
<organism evidence="7">
    <name type="scientific">Streptomyces sp. NBC_00003</name>
    <dbReference type="NCBI Taxonomy" id="2903608"/>
    <lineage>
        <taxon>Bacteria</taxon>
        <taxon>Bacillati</taxon>
        <taxon>Actinomycetota</taxon>
        <taxon>Actinomycetes</taxon>
        <taxon>Kitasatosporales</taxon>
        <taxon>Streptomycetaceae</taxon>
        <taxon>Streptomyces</taxon>
    </lineage>
</organism>
<evidence type="ECO:0000256" key="3">
    <source>
        <dbReference type="RuleBase" id="RU362132"/>
    </source>
</evidence>
<evidence type="ECO:0000313" key="7">
    <source>
        <dbReference type="EMBL" id="WTW60242.1"/>
    </source>
</evidence>
<dbReference type="Pfam" id="PF00205">
    <property type="entry name" value="TPP_enzyme_M"/>
    <property type="match status" value="1"/>
</dbReference>
<dbReference type="InterPro" id="IPR029035">
    <property type="entry name" value="DHS-like_NAD/FAD-binding_dom"/>
</dbReference>
<evidence type="ECO:0000256" key="1">
    <source>
        <dbReference type="ARBA" id="ARBA00007812"/>
    </source>
</evidence>
<keyword evidence="2 3" id="KW-0786">Thiamine pyrophosphate</keyword>
<dbReference type="Gene3D" id="3.40.50.970">
    <property type="match status" value="2"/>
</dbReference>
<reference evidence="7" key="1">
    <citation type="submission" date="2022-10" db="EMBL/GenBank/DDBJ databases">
        <title>The complete genomes of actinobacterial strains from the NBC collection.</title>
        <authorList>
            <person name="Joergensen T.S."/>
            <person name="Alvarez Arevalo M."/>
            <person name="Sterndorff E.B."/>
            <person name="Faurdal D."/>
            <person name="Vuksanovic O."/>
            <person name="Mourched A.-S."/>
            <person name="Charusanti P."/>
            <person name="Shaw S."/>
            <person name="Blin K."/>
            <person name="Weber T."/>
        </authorList>
    </citation>
    <scope>NUCLEOTIDE SEQUENCE</scope>
    <source>
        <strain evidence="7">NBC_00003</strain>
    </source>
</reference>
<comment type="similarity">
    <text evidence="1 3">Belongs to the TPP enzyme family.</text>
</comment>
<dbReference type="GO" id="GO:0003984">
    <property type="term" value="F:acetolactate synthase activity"/>
    <property type="evidence" value="ECO:0007669"/>
    <property type="project" value="TreeGrafter"/>
</dbReference>
<dbReference type="InterPro" id="IPR045229">
    <property type="entry name" value="TPP_enz"/>
</dbReference>
<sequence>MVSRPARVAMLEQLQADGVRYMFGNPGTVEQGFLDELRHFPSLEYVLALQEAVAVGMADGYARATRRPTVVQLHTGVGLGNGVGMLYQAKRGHAPLVVIAGEAGLRYDNMEAQMAADLVAMAEPVTKWATRVVDPESTLRTLRRAFKVAGTPPYGPVLVVLPADVMDRPTTEEAVPVTYLDTASTPDPEALGRAASLLAGAERPIVIAGDGVHFSGGKEELARLAQTWGAEVWGADWSEVNLSVEHPAYAGQLGHMFGENSRRVTAAADAVLIVGTYALPEVYPALDGVFAPGAPVVHIDLDTDAIAKNFPVNLGLVADPKRTLAALADALETRMSPESRRRAEEWLKRRVAERSYELAANQQKNEAALDPLALPTTAFAQELARQLPEDAILFDEALTASPDLFRHLPPTRPGHWFQTRGGSLGVGIPGAIGAQLAHPDKTVVGFTGDGGSMYTIQALWTAARYGIGAKFVICNNGSYKLLEDNIEQYWRSVDVPAHDHPEIFDLSRPAIDFTTLAKSLGVPAVRVDKPGQAGAAVAEALGTPGPFLIDLVTGRGREE</sequence>
<evidence type="ECO:0000256" key="2">
    <source>
        <dbReference type="ARBA" id="ARBA00023052"/>
    </source>
</evidence>
<dbReference type="GO" id="GO:0000287">
    <property type="term" value="F:magnesium ion binding"/>
    <property type="evidence" value="ECO:0007669"/>
    <property type="project" value="InterPro"/>
</dbReference>
<evidence type="ECO:0000259" key="6">
    <source>
        <dbReference type="Pfam" id="PF02776"/>
    </source>
</evidence>
<dbReference type="InterPro" id="IPR000399">
    <property type="entry name" value="TPP-bd_CS"/>
</dbReference>
<protein>
    <submittedName>
        <fullName evidence="7">Thiamine pyrophosphate-binding protein</fullName>
    </submittedName>
</protein>
<dbReference type="GO" id="GO:0030976">
    <property type="term" value="F:thiamine pyrophosphate binding"/>
    <property type="evidence" value="ECO:0007669"/>
    <property type="project" value="InterPro"/>
</dbReference>
<accession>A0AAU2UYN1</accession>
<dbReference type="InterPro" id="IPR029061">
    <property type="entry name" value="THDP-binding"/>
</dbReference>
<feature type="domain" description="Thiamine pyrophosphate enzyme TPP-binding" evidence="5">
    <location>
        <begin position="405"/>
        <end position="550"/>
    </location>
</feature>
<dbReference type="EMBL" id="CP108318">
    <property type="protein sequence ID" value="WTW60242.1"/>
    <property type="molecule type" value="Genomic_DNA"/>
</dbReference>
<dbReference type="GO" id="GO:0050660">
    <property type="term" value="F:flavin adenine dinucleotide binding"/>
    <property type="evidence" value="ECO:0007669"/>
    <property type="project" value="TreeGrafter"/>
</dbReference>
<dbReference type="InterPro" id="IPR012000">
    <property type="entry name" value="Thiamin_PyroP_enz_cen_dom"/>
</dbReference>
<evidence type="ECO:0000259" key="4">
    <source>
        <dbReference type="Pfam" id="PF00205"/>
    </source>
</evidence>
<feature type="domain" description="Thiamine pyrophosphate enzyme N-terminal TPP-binding" evidence="6">
    <location>
        <begin position="9"/>
        <end position="117"/>
    </location>
</feature>
<dbReference type="Pfam" id="PF02776">
    <property type="entry name" value="TPP_enzyme_N"/>
    <property type="match status" value="1"/>
</dbReference>
<name>A0AAU2UYN1_9ACTN</name>
<dbReference type="InterPro" id="IPR012001">
    <property type="entry name" value="Thiamin_PyroP_enz_TPP-bd_dom"/>
</dbReference>
<dbReference type="PANTHER" id="PTHR18968:SF86">
    <property type="entry name" value="ACETOLACTATE SYNTHASE LARGE SUBUNIT ILVX-RELATED"/>
    <property type="match status" value="1"/>
</dbReference>
<dbReference type="CDD" id="cd07035">
    <property type="entry name" value="TPP_PYR_POX_like"/>
    <property type="match status" value="1"/>
</dbReference>
<dbReference type="Pfam" id="PF02775">
    <property type="entry name" value="TPP_enzyme_C"/>
    <property type="match status" value="1"/>
</dbReference>
<feature type="domain" description="Thiamine pyrophosphate enzyme central" evidence="4">
    <location>
        <begin position="193"/>
        <end position="327"/>
    </location>
</feature>